<gene>
    <name evidence="2" type="ORF">AMSG_00299</name>
</gene>
<feature type="chain" id="PRO_5005536855" evidence="1">
    <location>
        <begin position="21"/>
        <end position="168"/>
    </location>
</feature>
<dbReference type="RefSeq" id="XP_013763155.1">
    <property type="nucleotide sequence ID" value="XM_013907701.1"/>
</dbReference>
<evidence type="ECO:0000313" key="2">
    <source>
        <dbReference type="EMBL" id="KNC46180.1"/>
    </source>
</evidence>
<dbReference type="AlphaFoldDB" id="A0A0L0D237"/>
<organism evidence="2 3">
    <name type="scientific">Thecamonas trahens ATCC 50062</name>
    <dbReference type="NCBI Taxonomy" id="461836"/>
    <lineage>
        <taxon>Eukaryota</taxon>
        <taxon>Apusozoa</taxon>
        <taxon>Apusomonadida</taxon>
        <taxon>Apusomonadidae</taxon>
        <taxon>Thecamonas</taxon>
    </lineage>
</organism>
<feature type="signal peptide" evidence="1">
    <location>
        <begin position="1"/>
        <end position="20"/>
    </location>
</feature>
<keyword evidence="1" id="KW-0732">Signal</keyword>
<protein>
    <submittedName>
        <fullName evidence="2">Uncharacterized protein</fullName>
    </submittedName>
</protein>
<reference evidence="2 3" key="1">
    <citation type="submission" date="2010-05" db="EMBL/GenBank/DDBJ databases">
        <title>The Genome Sequence of Thecamonas trahens ATCC 50062.</title>
        <authorList>
            <consortium name="The Broad Institute Genome Sequencing Platform"/>
            <person name="Russ C."/>
            <person name="Cuomo C."/>
            <person name="Shea T."/>
            <person name="Young S.K."/>
            <person name="Zeng Q."/>
            <person name="Koehrsen M."/>
            <person name="Haas B."/>
            <person name="Borodovsky M."/>
            <person name="Guigo R."/>
            <person name="Alvarado L."/>
            <person name="Berlin A."/>
            <person name="Bochicchio J."/>
            <person name="Borenstein D."/>
            <person name="Chapman S."/>
            <person name="Chen Z."/>
            <person name="Freedman E."/>
            <person name="Gellesch M."/>
            <person name="Goldberg J."/>
            <person name="Griggs A."/>
            <person name="Gujja S."/>
            <person name="Heilman E."/>
            <person name="Heiman D."/>
            <person name="Hepburn T."/>
            <person name="Howarth C."/>
            <person name="Jen D."/>
            <person name="Larson L."/>
            <person name="Mehta T."/>
            <person name="Park D."/>
            <person name="Pearson M."/>
            <person name="Roberts A."/>
            <person name="Saif S."/>
            <person name="Shenoy N."/>
            <person name="Sisk P."/>
            <person name="Stolte C."/>
            <person name="Sykes S."/>
            <person name="Thomson T."/>
            <person name="Walk T."/>
            <person name="White J."/>
            <person name="Yandava C."/>
            <person name="Burger G."/>
            <person name="Gray M.W."/>
            <person name="Holland P.W.H."/>
            <person name="King N."/>
            <person name="Lang F.B.F."/>
            <person name="Roger A.J."/>
            <person name="Ruiz-Trillo I."/>
            <person name="Lander E."/>
            <person name="Nusbaum C."/>
        </authorList>
    </citation>
    <scope>NUCLEOTIDE SEQUENCE [LARGE SCALE GENOMIC DNA]</scope>
    <source>
        <strain evidence="2 3">ATCC 50062</strain>
    </source>
</reference>
<accession>A0A0L0D237</accession>
<dbReference type="Proteomes" id="UP000054408">
    <property type="component" value="Unassembled WGS sequence"/>
</dbReference>
<dbReference type="GeneID" id="25560112"/>
<keyword evidence="3" id="KW-1185">Reference proteome</keyword>
<evidence type="ECO:0000256" key="1">
    <source>
        <dbReference type="SAM" id="SignalP"/>
    </source>
</evidence>
<proteinExistence type="predicted"/>
<name>A0A0L0D237_THETB</name>
<dbReference type="EMBL" id="GL349433">
    <property type="protein sequence ID" value="KNC46180.1"/>
    <property type="molecule type" value="Genomic_DNA"/>
</dbReference>
<sequence>MLAVLWLVWVLVVLWSLYKAYRIPKGYRLGNSGLLIYNWLRIFGGSASYIRIYYDDIEDVIQGGGGVCCPSGCALSDRAHYADVTAPMVILVGVPMRSWYGAVKLRNVYLAPVHPVAFGDELRTRIDTWNALRGTLPHSPRGGSRHSRAAVAPARPTHPLVNGVFAHR</sequence>
<evidence type="ECO:0000313" key="3">
    <source>
        <dbReference type="Proteomes" id="UP000054408"/>
    </source>
</evidence>